<dbReference type="Gene3D" id="1.10.840.10">
    <property type="entry name" value="Ras guanine-nucleotide exchange factors catalytic domain"/>
    <property type="match status" value="1"/>
</dbReference>
<feature type="compositionally biased region" description="Low complexity" evidence="3">
    <location>
        <begin position="1181"/>
        <end position="1201"/>
    </location>
</feature>
<dbReference type="InterPro" id="IPR000651">
    <property type="entry name" value="Ras-like_Gua-exchang_fac_N"/>
</dbReference>
<evidence type="ECO:0000259" key="4">
    <source>
        <dbReference type="PROSITE" id="PS50009"/>
    </source>
</evidence>
<evidence type="ECO:0000313" key="7">
    <source>
        <dbReference type="Proteomes" id="UP000307440"/>
    </source>
</evidence>
<dbReference type="PROSITE" id="PS50009">
    <property type="entry name" value="RASGEF_CAT"/>
    <property type="match status" value="1"/>
</dbReference>
<evidence type="ECO:0000256" key="2">
    <source>
        <dbReference type="PROSITE-ProRule" id="PRU00168"/>
    </source>
</evidence>
<dbReference type="InterPro" id="IPR008937">
    <property type="entry name" value="Ras-like_GEF"/>
</dbReference>
<sequence>MSTLEEDTARPDTPLASKQNIPVLQSNENGDCQAQHSFALSDVVNENDASLEGWPAEFSDVEINIAPDGTYLETSNGLAARELKRRYDVRYGVSLTVRSPYAITSFVNQHGKQMFRIGHRELSAPAASAAEVAAEIEDRNIQAKPDVSSSPRAKRPSRMSMHTIFPPVFMKSGSISVASQNGSNPKKLRKARSIPSIGGVDVSEQGELNHYTGRAHSQSVTAADVPRYAVQLPSRTVDIFGELMDWPAASSSMTSLSSYASSGEAGHINHPFGAGVSFESPTKKPHLDFLPPPTRHLRLMQSFESGLTARQDDSPTPAPSPLPKEATTDAEPSRPASAIRVTERRQSFLTEAQRPSSTYQPPAEASMLTQYSITVFDVLQTYRGLPSLDKLGFEAESKTVKLSASDDHSAAPRDDPRFVIWGETAQEWDHDGYSVSRESITSDSSSSRPQSSISKRRSRRVSKSKASEPASRRSSISSGSRIIIAATIERWIAQLTSTLDYNELLNFFLTYRTYISGVDLAHILISRFHWALQRPKNDKDNDVRQVVQVRTFVAIRYWLVTFFIVDFTPNRELRVLFSNWVNTLMRDPHVREQRSAFNMIRGLAKVAKACKQAHLKTTGSAAIERPRVPKPDRVRSHVLGQRFAEAVMKDDDDSDVDLDFILDEGIPDSPLGPNDAANSHLTAAHAGTGTMLPTPRPPSLPLSSLNILQRMDQNTTGGGESGGAPAEHIPVPLPSNQGMVSRAFVKTIGRLGRLKRVLHSRTMTRHSVVPAANASTSAFDLDISVSLPANGTVDRFVQPVHPVSAKHPPPPSLQHPSDYEVTVPVPSAPPVLETTPVIIAPNYSPNESTTTLPPPPGLTQPTFQHPITPTTPTQQPPSVPEPELDQPKPSFPDSPPDYDVALPSLPTPPPEEAEDYRQSFQTVSTFQSSAQRFQPSHRAGSIRSFASSTGSLGEILDGQGGLQPTFGRSENTWGFDVASLDDLESDTSSEIHDIQQVEHSHGLRRQKKLPMRKDFEFLPRRSEVSSMGIASRDSFASERSGSSPETTSGVVGMRGPIQQWQINAIVAALKDDEEDDGGPVEALRRLEGQIKNRDATSRVNGWMKEMELRQLTGDYEDVEPRYSDDEDSGDEVASQADGIDNDDSISQKDVSLLSPPGLEGAGDSLLEGETPDDPHTPVPTSSNLRVPPTSSSSSDAGASKPAVEDVVPLEILQSRVSTGVSPNTIASDILKADFGFSNPDVLRTHQSFILGYRAVMLAEQFAMIDRELFMGVKFEELVTEDWMSTNEINIYDWSQYLKDRARWKAEHRNQDKTTALAALRARFNLTANFVISEVVLTPQAQRAIVVGKFIRIAWKSYEMNSFNTLVAIVTALQSDWVNQAMRKSLWSRVGSFESRVFRDLKIFASSSDGFKILRRAVDTIVKASKPMDTSSYTNSIASGSVGGENQGGRAKSNSDAKPLAQTSCVPFIGIYLTQLCQLKRLPDLVDPTCPNEPVAMNSATGDFNPPAHPEVFAALAPLPSTMRLEPLVNVHKQRRIAAVIQSLVHGQHSACRVNFEVDKRLFQRCLRLRALDNEGLHRAAATSFQ</sequence>
<dbReference type="GO" id="GO:0007265">
    <property type="term" value="P:Ras protein signal transduction"/>
    <property type="evidence" value="ECO:0007669"/>
    <property type="project" value="TreeGrafter"/>
</dbReference>
<dbReference type="CDD" id="cd06224">
    <property type="entry name" value="REM"/>
    <property type="match status" value="1"/>
</dbReference>
<keyword evidence="7" id="KW-1185">Reference proteome</keyword>
<dbReference type="SMART" id="SM00229">
    <property type="entry name" value="RasGEFN"/>
    <property type="match status" value="1"/>
</dbReference>
<feature type="compositionally biased region" description="Polar residues" evidence="3">
    <location>
        <begin position="347"/>
        <end position="360"/>
    </location>
</feature>
<feature type="region of interest" description="Disordered" evidence="3">
    <location>
        <begin position="841"/>
        <end position="913"/>
    </location>
</feature>
<evidence type="ECO:0000256" key="3">
    <source>
        <dbReference type="SAM" id="MobiDB-lite"/>
    </source>
</evidence>
<dbReference type="PROSITE" id="PS50212">
    <property type="entry name" value="RASGEF_NTER"/>
    <property type="match status" value="1"/>
</dbReference>
<dbReference type="OrthoDB" id="10254377at2759"/>
<dbReference type="SMART" id="SM00147">
    <property type="entry name" value="RasGEF"/>
    <property type="match status" value="1"/>
</dbReference>
<accession>A0A5C3L914</accession>
<feature type="compositionally biased region" description="Polar residues" evidence="3">
    <location>
        <begin position="1037"/>
        <end position="1049"/>
    </location>
</feature>
<feature type="region of interest" description="Disordered" evidence="3">
    <location>
        <begin position="432"/>
        <end position="473"/>
    </location>
</feature>
<dbReference type="Pfam" id="PF00618">
    <property type="entry name" value="RasGEF_N"/>
    <property type="match status" value="1"/>
</dbReference>
<dbReference type="GO" id="GO:0005085">
    <property type="term" value="F:guanyl-nucleotide exchange factor activity"/>
    <property type="evidence" value="ECO:0007669"/>
    <property type="project" value="UniProtKB-KW"/>
</dbReference>
<dbReference type="PANTHER" id="PTHR23113">
    <property type="entry name" value="GUANINE NUCLEOTIDE EXCHANGE FACTOR"/>
    <property type="match status" value="1"/>
</dbReference>
<feature type="domain" description="Ras-GEF" evidence="4">
    <location>
        <begin position="1253"/>
        <end position="1580"/>
    </location>
</feature>
<feature type="region of interest" description="Disordered" evidence="3">
    <location>
        <begin position="1434"/>
        <end position="1456"/>
    </location>
</feature>
<organism evidence="6 7">
    <name type="scientific">Coprinopsis marcescibilis</name>
    <name type="common">Agaric fungus</name>
    <name type="synonym">Psathyrella marcescibilis</name>
    <dbReference type="NCBI Taxonomy" id="230819"/>
    <lineage>
        <taxon>Eukaryota</taxon>
        <taxon>Fungi</taxon>
        <taxon>Dikarya</taxon>
        <taxon>Basidiomycota</taxon>
        <taxon>Agaricomycotina</taxon>
        <taxon>Agaricomycetes</taxon>
        <taxon>Agaricomycetidae</taxon>
        <taxon>Agaricales</taxon>
        <taxon>Agaricineae</taxon>
        <taxon>Psathyrellaceae</taxon>
        <taxon>Coprinopsis</taxon>
    </lineage>
</organism>
<feature type="compositionally biased region" description="Basic residues" evidence="3">
    <location>
        <begin position="454"/>
        <end position="463"/>
    </location>
</feature>
<dbReference type="InterPro" id="IPR023578">
    <property type="entry name" value="Ras_GEF_dom_sf"/>
</dbReference>
<gene>
    <name evidence="6" type="ORF">FA15DRAFT_664458</name>
</gene>
<evidence type="ECO:0000256" key="1">
    <source>
        <dbReference type="ARBA" id="ARBA00022658"/>
    </source>
</evidence>
<protein>
    <submittedName>
        <fullName evidence="6">Ras GEF</fullName>
    </submittedName>
</protein>
<dbReference type="PANTHER" id="PTHR23113:SF363">
    <property type="entry name" value="PROTEIN SON OF SEVENLESS"/>
    <property type="match status" value="1"/>
</dbReference>
<dbReference type="STRING" id="230819.A0A5C3L914"/>
<dbReference type="InterPro" id="IPR001895">
    <property type="entry name" value="RASGEF_cat_dom"/>
</dbReference>
<keyword evidence="1 2" id="KW-0344">Guanine-nucleotide releasing factor</keyword>
<feature type="compositionally biased region" description="Low complexity" evidence="3">
    <location>
        <begin position="434"/>
        <end position="453"/>
    </location>
</feature>
<proteinExistence type="predicted"/>
<dbReference type="SUPFAM" id="SSF48366">
    <property type="entry name" value="Ras GEF"/>
    <property type="match status" value="1"/>
</dbReference>
<evidence type="ECO:0000259" key="5">
    <source>
        <dbReference type="PROSITE" id="PS50212"/>
    </source>
</evidence>
<name>A0A5C3L914_COPMA</name>
<dbReference type="Gene3D" id="1.20.870.10">
    <property type="entry name" value="Son of sevenless (SoS) protein Chain: S domain 1"/>
    <property type="match status" value="1"/>
</dbReference>
<dbReference type="Proteomes" id="UP000307440">
    <property type="component" value="Unassembled WGS sequence"/>
</dbReference>
<feature type="domain" description="N-terminal Ras-GEF" evidence="5">
    <location>
        <begin position="479"/>
        <end position="604"/>
    </location>
</feature>
<dbReference type="EMBL" id="ML210151">
    <property type="protein sequence ID" value="TFK29142.1"/>
    <property type="molecule type" value="Genomic_DNA"/>
</dbReference>
<dbReference type="InterPro" id="IPR036964">
    <property type="entry name" value="RASGEF_cat_dom_sf"/>
</dbReference>
<feature type="region of interest" description="Disordered" evidence="3">
    <location>
        <begin position="307"/>
        <end position="363"/>
    </location>
</feature>
<feature type="compositionally biased region" description="Low complexity" evidence="3">
    <location>
        <begin position="859"/>
        <end position="873"/>
    </location>
</feature>
<reference evidence="6 7" key="1">
    <citation type="journal article" date="2019" name="Nat. Ecol. Evol.">
        <title>Megaphylogeny resolves global patterns of mushroom evolution.</title>
        <authorList>
            <person name="Varga T."/>
            <person name="Krizsan K."/>
            <person name="Foldi C."/>
            <person name="Dima B."/>
            <person name="Sanchez-Garcia M."/>
            <person name="Sanchez-Ramirez S."/>
            <person name="Szollosi G.J."/>
            <person name="Szarkandi J.G."/>
            <person name="Papp V."/>
            <person name="Albert L."/>
            <person name="Andreopoulos W."/>
            <person name="Angelini C."/>
            <person name="Antonin V."/>
            <person name="Barry K.W."/>
            <person name="Bougher N.L."/>
            <person name="Buchanan P."/>
            <person name="Buyck B."/>
            <person name="Bense V."/>
            <person name="Catcheside P."/>
            <person name="Chovatia M."/>
            <person name="Cooper J."/>
            <person name="Damon W."/>
            <person name="Desjardin D."/>
            <person name="Finy P."/>
            <person name="Geml J."/>
            <person name="Haridas S."/>
            <person name="Hughes K."/>
            <person name="Justo A."/>
            <person name="Karasinski D."/>
            <person name="Kautmanova I."/>
            <person name="Kiss B."/>
            <person name="Kocsube S."/>
            <person name="Kotiranta H."/>
            <person name="LaButti K.M."/>
            <person name="Lechner B.E."/>
            <person name="Liimatainen K."/>
            <person name="Lipzen A."/>
            <person name="Lukacs Z."/>
            <person name="Mihaltcheva S."/>
            <person name="Morgado L.N."/>
            <person name="Niskanen T."/>
            <person name="Noordeloos M.E."/>
            <person name="Ohm R.A."/>
            <person name="Ortiz-Santana B."/>
            <person name="Ovrebo C."/>
            <person name="Racz N."/>
            <person name="Riley R."/>
            <person name="Savchenko A."/>
            <person name="Shiryaev A."/>
            <person name="Soop K."/>
            <person name="Spirin V."/>
            <person name="Szebenyi C."/>
            <person name="Tomsovsky M."/>
            <person name="Tulloss R.E."/>
            <person name="Uehling J."/>
            <person name="Grigoriev I.V."/>
            <person name="Vagvolgyi C."/>
            <person name="Papp T."/>
            <person name="Martin F.M."/>
            <person name="Miettinen O."/>
            <person name="Hibbett D.S."/>
            <person name="Nagy L.G."/>
        </authorList>
    </citation>
    <scope>NUCLEOTIDE SEQUENCE [LARGE SCALE GENOMIC DNA]</scope>
    <source>
        <strain evidence="6 7">CBS 121175</strain>
    </source>
</reference>
<dbReference type="GO" id="GO:0005886">
    <property type="term" value="C:plasma membrane"/>
    <property type="evidence" value="ECO:0007669"/>
    <property type="project" value="TreeGrafter"/>
</dbReference>
<dbReference type="Pfam" id="PF00617">
    <property type="entry name" value="RasGEF"/>
    <property type="match status" value="1"/>
</dbReference>
<feature type="region of interest" description="Disordered" evidence="3">
    <location>
        <begin position="1028"/>
        <end position="1053"/>
    </location>
</feature>
<feature type="region of interest" description="Disordered" evidence="3">
    <location>
        <begin position="1113"/>
        <end position="1202"/>
    </location>
</feature>
<evidence type="ECO:0000313" key="6">
    <source>
        <dbReference type="EMBL" id="TFK29142.1"/>
    </source>
</evidence>